<dbReference type="OrthoDB" id="1271842at2"/>
<evidence type="ECO:0000313" key="2">
    <source>
        <dbReference type="Proteomes" id="UP000236182"/>
    </source>
</evidence>
<keyword evidence="2" id="KW-1185">Reference proteome</keyword>
<dbReference type="Proteomes" id="UP000236182">
    <property type="component" value="Unassembled WGS sequence"/>
</dbReference>
<organism evidence="1 2">
    <name type="scientific">Chryseobacterium oncorhynchi</name>
    <dbReference type="NCBI Taxonomy" id="741074"/>
    <lineage>
        <taxon>Bacteria</taxon>
        <taxon>Pseudomonadati</taxon>
        <taxon>Bacteroidota</taxon>
        <taxon>Flavobacteriia</taxon>
        <taxon>Flavobacteriales</taxon>
        <taxon>Weeksellaceae</taxon>
        <taxon>Chryseobacterium group</taxon>
        <taxon>Chryseobacterium</taxon>
    </lineage>
</organism>
<proteinExistence type="predicted"/>
<dbReference type="AlphaFoldDB" id="A0A316WF29"/>
<dbReference type="EMBL" id="PPEI02000009">
    <property type="protein sequence ID" value="PWN60032.1"/>
    <property type="molecule type" value="Genomic_DNA"/>
</dbReference>
<gene>
    <name evidence="1" type="ORF">C1638_020920</name>
</gene>
<protein>
    <submittedName>
        <fullName evidence="1">Uncharacterized protein</fullName>
    </submittedName>
</protein>
<reference evidence="1" key="1">
    <citation type="submission" date="2018-04" db="EMBL/GenBank/DDBJ databases">
        <title>Draft Genome Sequences of Chryseobacterium lactis NCTC11390T isolated from milk, Chryseobacterium oncorhynchi 701B-08T from rainbow trout, and Chryseobacterium viscerum 687B-08T from diseased fish.</title>
        <authorList>
            <person name="Jeong J.-J."/>
            <person name="Lee Y.J."/>
            <person name="Pathiraja D."/>
            <person name="Park B."/>
            <person name="Choi I.-G."/>
            <person name="Kim K.D."/>
        </authorList>
    </citation>
    <scope>NUCLEOTIDE SEQUENCE [LARGE SCALE GENOMIC DNA]</scope>
    <source>
        <strain evidence="1">701B-08</strain>
    </source>
</reference>
<evidence type="ECO:0000313" key="1">
    <source>
        <dbReference type="EMBL" id="PWN60032.1"/>
    </source>
</evidence>
<comment type="caution">
    <text evidence="1">The sequence shown here is derived from an EMBL/GenBank/DDBJ whole genome shotgun (WGS) entry which is preliminary data.</text>
</comment>
<accession>A0A316WF29</accession>
<dbReference type="RefSeq" id="WP_109623877.1">
    <property type="nucleotide sequence ID" value="NZ_PPEI02000009.1"/>
</dbReference>
<sequence>MKNRNPHYVIFKVTGIERKVKKGSTLQINDRFVGMFFPLNNEVQFCDVNEEEWTFKVGMHCEIIDTI</sequence>
<name>A0A316WF29_9FLAO</name>